<dbReference type="STRING" id="35608.A0A2U1QN87"/>
<protein>
    <submittedName>
        <fullName evidence="3">Protein GAMETE EXPRESSED 3</fullName>
    </submittedName>
</protein>
<feature type="transmembrane region" description="Helical" evidence="2">
    <location>
        <begin position="585"/>
        <end position="608"/>
    </location>
</feature>
<sequence length="792" mass="88159">MKKMVLYSLLQLFKVNSMAIYIKNHTNGGLGDPSSIKYKSGPWYRIVKLNDDLLPIGIDLRNIFKRKVGNGESTRFWLDNWVGGGPLNVSFPRLFCLEVNKNCLVRDRAPTVPQHPTVSISTPDENFGFYTKMSQILRMLSCILTLYMLGLISAAALDPGFSHQHFISERQSRHANIRLSNPLMGEDGNVYICLEKDLLVFQSNGSILKRIPLNYTCNAGISPVFGAARMVYLVAENRLLKIDTRNIRPPAAAGKVLLGPETGLKGLNEIIGLAVSISSSCILINFNRLGLFAFTFEGKLKWSIEPVVNRMGYLYGCSKNVTNCYFLSVPVIDYCESNLYISNNHGELYSMSIRSPQFKWIQDFSSLGKSFTITAGNNGQLYVTVPAKAIILALDVLSGTVLWQQSIGPLSTNDSAPVADSNGWISIGSLDGFLYSISPSGVVNKFPRRDIRDAVIQVKPVVDCSGYAVYISQTIMDGKISRTIDEYTYVSAKMPLKSVVTLLVPATGTVYWSESYPGSLWNLFYNTDLRRYTVDESILLAFLSIRNTGNPLSCLSTPRKLESSCSMMEIRRLSIYTGNEKAIRLFLFIETILLILVAALVRFCCVFWKKKKLQNQNLGNFLEKRSSLRLQKKVFDRTISELEKKAAAEGSSTNEVLEQLSDLVRERDGIKRKLSTTYSLGKDATSLESKSLIPLSNTNNKSFSIKSLPKESVTIFHTINDTSSEDGDSNEEDNRESKGKEPMETESASDYGSDHEPVMQEAHGVNIVDDMHSGGMGLRRRSSSLPRIGSSM</sequence>
<dbReference type="Proteomes" id="UP000245207">
    <property type="component" value="Unassembled WGS sequence"/>
</dbReference>
<evidence type="ECO:0000256" key="2">
    <source>
        <dbReference type="SAM" id="Phobius"/>
    </source>
</evidence>
<dbReference type="GO" id="GO:0009793">
    <property type="term" value="P:embryo development ending in seed dormancy"/>
    <property type="evidence" value="ECO:0007669"/>
    <property type="project" value="TreeGrafter"/>
</dbReference>
<dbReference type="InterPro" id="IPR015943">
    <property type="entry name" value="WD40/YVTN_repeat-like_dom_sf"/>
</dbReference>
<dbReference type="AlphaFoldDB" id="A0A2U1QN87"/>
<dbReference type="EMBL" id="PKPP01000020">
    <property type="protein sequence ID" value="PWA99417.1"/>
    <property type="molecule type" value="Genomic_DNA"/>
</dbReference>
<accession>A0A2U1QN87</accession>
<dbReference type="SUPFAM" id="SSF50998">
    <property type="entry name" value="Quinoprotein alcohol dehydrogenase-like"/>
    <property type="match status" value="1"/>
</dbReference>
<keyword evidence="2" id="KW-1133">Transmembrane helix</keyword>
<dbReference type="InterPro" id="IPR011047">
    <property type="entry name" value="Quinoprotein_ADH-like_sf"/>
</dbReference>
<keyword evidence="2" id="KW-0812">Transmembrane</keyword>
<dbReference type="PANTHER" id="PTHR37253">
    <property type="entry name" value="PROTEIN GAMETE EXPRESSED 3"/>
    <property type="match status" value="1"/>
</dbReference>
<dbReference type="GO" id="GO:0010183">
    <property type="term" value="P:pollen tube guidance"/>
    <property type="evidence" value="ECO:0007669"/>
    <property type="project" value="TreeGrafter"/>
</dbReference>
<gene>
    <name evidence="3" type="ORF">CTI12_AA008030</name>
</gene>
<feature type="region of interest" description="Disordered" evidence="1">
    <location>
        <begin position="719"/>
        <end position="792"/>
    </location>
</feature>
<feature type="compositionally biased region" description="Acidic residues" evidence="1">
    <location>
        <begin position="723"/>
        <end position="734"/>
    </location>
</feature>
<dbReference type="Gene3D" id="2.130.10.10">
    <property type="entry name" value="YVTN repeat-like/Quinoprotein amine dehydrogenase"/>
    <property type="match status" value="1"/>
</dbReference>
<keyword evidence="4" id="KW-1185">Reference proteome</keyword>
<evidence type="ECO:0000313" key="4">
    <source>
        <dbReference type="Proteomes" id="UP000245207"/>
    </source>
</evidence>
<reference evidence="3 4" key="1">
    <citation type="journal article" date="2018" name="Mol. Plant">
        <title>The genome of Artemisia annua provides insight into the evolution of Asteraceae family and artemisinin biosynthesis.</title>
        <authorList>
            <person name="Shen Q."/>
            <person name="Zhang L."/>
            <person name="Liao Z."/>
            <person name="Wang S."/>
            <person name="Yan T."/>
            <person name="Shi P."/>
            <person name="Liu M."/>
            <person name="Fu X."/>
            <person name="Pan Q."/>
            <person name="Wang Y."/>
            <person name="Lv Z."/>
            <person name="Lu X."/>
            <person name="Zhang F."/>
            <person name="Jiang W."/>
            <person name="Ma Y."/>
            <person name="Chen M."/>
            <person name="Hao X."/>
            <person name="Li L."/>
            <person name="Tang Y."/>
            <person name="Lv G."/>
            <person name="Zhou Y."/>
            <person name="Sun X."/>
            <person name="Brodelius P.E."/>
            <person name="Rose J.K.C."/>
            <person name="Tang K."/>
        </authorList>
    </citation>
    <scope>NUCLEOTIDE SEQUENCE [LARGE SCALE GENOMIC DNA]</scope>
    <source>
        <strain evidence="4">cv. Huhao1</strain>
        <tissue evidence="3">Leaf</tissue>
    </source>
</reference>
<dbReference type="InterPro" id="IPR045301">
    <property type="entry name" value="GEX3-like"/>
</dbReference>
<evidence type="ECO:0000313" key="3">
    <source>
        <dbReference type="EMBL" id="PWA99417.1"/>
    </source>
</evidence>
<keyword evidence="2" id="KW-0472">Membrane</keyword>
<dbReference type="GO" id="GO:0005886">
    <property type="term" value="C:plasma membrane"/>
    <property type="evidence" value="ECO:0007669"/>
    <property type="project" value="TreeGrafter"/>
</dbReference>
<evidence type="ECO:0000256" key="1">
    <source>
        <dbReference type="SAM" id="MobiDB-lite"/>
    </source>
</evidence>
<organism evidence="3 4">
    <name type="scientific">Artemisia annua</name>
    <name type="common">Sweet wormwood</name>
    <dbReference type="NCBI Taxonomy" id="35608"/>
    <lineage>
        <taxon>Eukaryota</taxon>
        <taxon>Viridiplantae</taxon>
        <taxon>Streptophyta</taxon>
        <taxon>Embryophyta</taxon>
        <taxon>Tracheophyta</taxon>
        <taxon>Spermatophyta</taxon>
        <taxon>Magnoliopsida</taxon>
        <taxon>eudicotyledons</taxon>
        <taxon>Gunneridae</taxon>
        <taxon>Pentapetalae</taxon>
        <taxon>asterids</taxon>
        <taxon>campanulids</taxon>
        <taxon>Asterales</taxon>
        <taxon>Asteraceae</taxon>
        <taxon>Asteroideae</taxon>
        <taxon>Anthemideae</taxon>
        <taxon>Artemisiinae</taxon>
        <taxon>Artemisia</taxon>
    </lineage>
</organism>
<dbReference type="PANTHER" id="PTHR37253:SF1">
    <property type="entry name" value="PROTEIN GAMETE EXPRESSED 3"/>
    <property type="match status" value="1"/>
</dbReference>
<comment type="caution">
    <text evidence="3">The sequence shown here is derived from an EMBL/GenBank/DDBJ whole genome shotgun (WGS) entry which is preliminary data.</text>
</comment>
<proteinExistence type="predicted"/>
<name>A0A2U1QN87_ARTAN</name>
<dbReference type="OrthoDB" id="19653at2759"/>
<feature type="compositionally biased region" description="Low complexity" evidence="1">
    <location>
        <begin position="783"/>
        <end position="792"/>
    </location>
</feature>